<evidence type="ECO:0000313" key="2">
    <source>
        <dbReference type="Proteomes" id="UP000516438"/>
    </source>
</evidence>
<dbReference type="KEGG" id="cmaq:H0S70_01330"/>
<dbReference type="Pfam" id="PF14253">
    <property type="entry name" value="AbiH"/>
    <property type="match status" value="1"/>
</dbReference>
<evidence type="ECO:0000313" key="1">
    <source>
        <dbReference type="EMBL" id="QNS41663.1"/>
    </source>
</evidence>
<name>A0A7H1DXF5_9FLAO</name>
<sequence>MNRLILIGNGFDLAHGMKTSYRDFILDYLKNVFKQARQNGAYEDALLKVEFNNQNSEWANPGLNFDDWSISNFVKYIDGPSHQMQDVFRRSVTIYRYEFIFVSKSKLIKILLTKCDEYNWVDIENEYYIILCQFSSDNKLDKISELNEQFEYLQKLLQDYLRKIEKKFVDEDCDSFFKSYLVDKLTEIANLPEEQIRVVGKDTSKLKPEKILILNFNYTITISDYLDSIKKIIPETKVINIHGKIDDEENPIIFGYGDEEETNYATLEKYDECLRFIKTYRYSRTHNYQNFIDFVNSNTFEVYVVGHSCGLSDKTLLSEVFNNRNCFKVKLLTYNKKGDSIIKIESTDYIEKTYQIGRVFKEKSEMRRKLIPFSTSDLLIIRKVPL</sequence>
<evidence type="ECO:0008006" key="3">
    <source>
        <dbReference type="Google" id="ProtNLM"/>
    </source>
</evidence>
<proteinExistence type="predicted"/>
<organism evidence="1 2">
    <name type="scientific">Chryseobacterium manosquense</name>
    <dbReference type="NCBI Taxonomy" id="2754694"/>
    <lineage>
        <taxon>Bacteria</taxon>
        <taxon>Pseudomonadati</taxon>
        <taxon>Bacteroidota</taxon>
        <taxon>Flavobacteriia</taxon>
        <taxon>Flavobacteriales</taxon>
        <taxon>Weeksellaceae</taxon>
        <taxon>Chryseobacterium group</taxon>
        <taxon>Chryseobacterium</taxon>
    </lineage>
</organism>
<dbReference type="EMBL" id="CP060203">
    <property type="protein sequence ID" value="QNS41663.1"/>
    <property type="molecule type" value="Genomic_DNA"/>
</dbReference>
<dbReference type="RefSeq" id="WP_188321419.1">
    <property type="nucleotide sequence ID" value="NZ_CP060203.1"/>
</dbReference>
<protein>
    <recommendedName>
        <fullName evidence="3">Bacteriophage abortive infection AbiH family protein</fullName>
    </recommendedName>
</protein>
<gene>
    <name evidence="1" type="ORF">H0S70_01330</name>
</gene>
<dbReference type="AlphaFoldDB" id="A0A7H1DXF5"/>
<accession>A0A7H1DXF5</accession>
<keyword evidence="2" id="KW-1185">Reference proteome</keyword>
<dbReference type="Proteomes" id="UP000516438">
    <property type="component" value="Chromosome"/>
</dbReference>
<reference evidence="1 2" key="1">
    <citation type="submission" date="2020-07" db="EMBL/GenBank/DDBJ databases">
        <title>Complete genome and description of Chryseobacterium manosquense strain Marseille-Q2069 sp. nov.</title>
        <authorList>
            <person name="Boxberger M."/>
        </authorList>
    </citation>
    <scope>NUCLEOTIDE SEQUENCE [LARGE SCALE GENOMIC DNA]</scope>
    <source>
        <strain evidence="1 2">Marseille-Q2069</strain>
    </source>
</reference>
<dbReference type="InterPro" id="IPR025935">
    <property type="entry name" value="AbiH"/>
</dbReference>